<feature type="region of interest" description="Disordered" evidence="1">
    <location>
        <begin position="198"/>
        <end position="273"/>
    </location>
</feature>
<feature type="compositionally biased region" description="Polar residues" evidence="1">
    <location>
        <begin position="122"/>
        <end position="135"/>
    </location>
</feature>
<feature type="region of interest" description="Disordered" evidence="1">
    <location>
        <begin position="121"/>
        <end position="150"/>
    </location>
</feature>
<dbReference type="EMBL" id="JAUUTY010000006">
    <property type="protein sequence ID" value="KAK1619670.1"/>
    <property type="molecule type" value="Genomic_DNA"/>
</dbReference>
<dbReference type="Proteomes" id="UP001231189">
    <property type="component" value="Unassembled WGS sequence"/>
</dbReference>
<keyword evidence="3" id="KW-1185">Reference proteome</keyword>
<name>A0AAD8VWF3_LOLMU</name>
<comment type="caution">
    <text evidence="2">The sequence shown here is derived from an EMBL/GenBank/DDBJ whole genome shotgun (WGS) entry which is preliminary data.</text>
</comment>
<dbReference type="AlphaFoldDB" id="A0AAD8VWF3"/>
<protein>
    <submittedName>
        <fullName evidence="2">Uncharacterized protein</fullName>
    </submittedName>
</protein>
<feature type="compositionally biased region" description="Basic and acidic residues" evidence="1">
    <location>
        <begin position="60"/>
        <end position="70"/>
    </location>
</feature>
<accession>A0AAD8VWF3</accession>
<evidence type="ECO:0000313" key="3">
    <source>
        <dbReference type="Proteomes" id="UP001231189"/>
    </source>
</evidence>
<sequence length="273" mass="29192">MENYSLLMGDNSVDEDGGGVDGGAFGSTSPSGGVRAETHVPGSWLRDGSGSGRPRTASPKAERRGTCRKRALDSFDPGSYVFWKDAKMGKTHICASWPIHEHVPPLRAEAGSEFVDKLMAQGQKNKQPASGSGPATPSKRFRTEPLGEKQVGVRRYGRKHMPTASGPALKLAQGHRALKVPQGLQPLLCQARLSGAGNPLPPFRGTTSSGRAAPSSSDHRTEEDLSFLESQDTGTSQSVWRKKLPGGAGLGSSIHEKRQLPRRNLPRRKVPTG</sequence>
<feature type="compositionally biased region" description="Basic residues" evidence="1">
    <location>
        <begin position="260"/>
        <end position="273"/>
    </location>
</feature>
<gene>
    <name evidence="2" type="ORF">QYE76_025187</name>
</gene>
<evidence type="ECO:0000313" key="2">
    <source>
        <dbReference type="EMBL" id="KAK1619670.1"/>
    </source>
</evidence>
<feature type="region of interest" description="Disordered" evidence="1">
    <location>
        <begin position="1"/>
        <end position="70"/>
    </location>
</feature>
<feature type="compositionally biased region" description="Polar residues" evidence="1">
    <location>
        <begin position="228"/>
        <end position="239"/>
    </location>
</feature>
<organism evidence="2 3">
    <name type="scientific">Lolium multiflorum</name>
    <name type="common">Italian ryegrass</name>
    <name type="synonym">Lolium perenne subsp. multiflorum</name>
    <dbReference type="NCBI Taxonomy" id="4521"/>
    <lineage>
        <taxon>Eukaryota</taxon>
        <taxon>Viridiplantae</taxon>
        <taxon>Streptophyta</taxon>
        <taxon>Embryophyta</taxon>
        <taxon>Tracheophyta</taxon>
        <taxon>Spermatophyta</taxon>
        <taxon>Magnoliopsida</taxon>
        <taxon>Liliopsida</taxon>
        <taxon>Poales</taxon>
        <taxon>Poaceae</taxon>
        <taxon>BOP clade</taxon>
        <taxon>Pooideae</taxon>
        <taxon>Poodae</taxon>
        <taxon>Poeae</taxon>
        <taxon>Poeae Chloroplast Group 2 (Poeae type)</taxon>
        <taxon>Loliodinae</taxon>
        <taxon>Loliinae</taxon>
        <taxon>Lolium</taxon>
    </lineage>
</organism>
<feature type="compositionally biased region" description="Polar residues" evidence="1">
    <location>
        <begin position="205"/>
        <end position="216"/>
    </location>
</feature>
<evidence type="ECO:0000256" key="1">
    <source>
        <dbReference type="SAM" id="MobiDB-lite"/>
    </source>
</evidence>
<reference evidence="2" key="1">
    <citation type="submission" date="2023-07" db="EMBL/GenBank/DDBJ databases">
        <title>A chromosome-level genome assembly of Lolium multiflorum.</title>
        <authorList>
            <person name="Chen Y."/>
            <person name="Copetti D."/>
            <person name="Kolliker R."/>
            <person name="Studer B."/>
        </authorList>
    </citation>
    <scope>NUCLEOTIDE SEQUENCE</scope>
    <source>
        <strain evidence="2">02402/16</strain>
        <tissue evidence="2">Leaf</tissue>
    </source>
</reference>
<proteinExistence type="predicted"/>